<reference evidence="9 10" key="1">
    <citation type="submission" date="2016-02" db="EMBL/GenBank/DDBJ databases">
        <authorList>
            <person name="Wen L."/>
            <person name="He K."/>
            <person name="Yang H."/>
        </authorList>
    </citation>
    <scope>NUCLEOTIDE SEQUENCE [LARGE SCALE GENOMIC DNA]</scope>
    <source>
        <strain evidence="9 10">KLE1704</strain>
    </source>
</reference>
<gene>
    <name evidence="9" type="ORF">HMPREF2531_02900</name>
</gene>
<dbReference type="SUPFAM" id="SSF51366">
    <property type="entry name" value="Ribulose-phoshate binding barrel"/>
    <property type="match status" value="1"/>
</dbReference>
<proteinExistence type="predicted"/>
<evidence type="ECO:0000256" key="6">
    <source>
        <dbReference type="ARBA" id="ARBA00023141"/>
    </source>
</evidence>
<dbReference type="InterPro" id="IPR011060">
    <property type="entry name" value="RibuloseP-bd_barrel"/>
</dbReference>
<evidence type="ECO:0000256" key="1">
    <source>
        <dbReference type="ARBA" id="ARBA00004733"/>
    </source>
</evidence>
<dbReference type="Proteomes" id="UP000070319">
    <property type="component" value="Unassembled WGS sequence"/>
</dbReference>
<keyword evidence="6" id="KW-0057">Aromatic amino acid biosynthesis</keyword>
<keyword evidence="4" id="KW-0028">Amino-acid biosynthesis</keyword>
<dbReference type="UniPathway" id="UPA00035">
    <property type="reaction ID" value="UER00044"/>
</dbReference>
<evidence type="ECO:0000256" key="8">
    <source>
        <dbReference type="ARBA" id="ARBA00049047"/>
    </source>
</evidence>
<comment type="catalytic activity">
    <reaction evidence="8">
        <text>(1S,2R)-1-C-(indol-3-yl)glycerol 3-phosphate + L-serine = D-glyceraldehyde 3-phosphate + L-tryptophan + H2O</text>
        <dbReference type="Rhea" id="RHEA:10532"/>
        <dbReference type="ChEBI" id="CHEBI:15377"/>
        <dbReference type="ChEBI" id="CHEBI:33384"/>
        <dbReference type="ChEBI" id="CHEBI:57912"/>
        <dbReference type="ChEBI" id="CHEBI:58866"/>
        <dbReference type="ChEBI" id="CHEBI:59776"/>
        <dbReference type="EC" id="4.2.1.20"/>
    </reaction>
</comment>
<comment type="caution">
    <text evidence="9">The sequence shown here is derived from an EMBL/GenBank/DDBJ whole genome shotgun (WGS) entry which is preliminary data.</text>
</comment>
<dbReference type="PANTHER" id="PTHR43406:SF1">
    <property type="entry name" value="TRYPTOPHAN SYNTHASE ALPHA CHAIN, CHLOROPLASTIC"/>
    <property type="match status" value="1"/>
</dbReference>
<dbReference type="EC" id="4.2.1.20" evidence="3"/>
<dbReference type="AlphaFoldDB" id="A0A139LAZ8"/>
<dbReference type="PANTHER" id="PTHR43406">
    <property type="entry name" value="TRYPTOPHAN SYNTHASE, ALPHA CHAIN"/>
    <property type="match status" value="1"/>
</dbReference>
<organism evidence="9">
    <name type="scientific">Bacteroides intestinalis</name>
    <dbReference type="NCBI Taxonomy" id="329854"/>
    <lineage>
        <taxon>Bacteria</taxon>
        <taxon>Pseudomonadati</taxon>
        <taxon>Bacteroidota</taxon>
        <taxon>Bacteroidia</taxon>
        <taxon>Bacteroidales</taxon>
        <taxon>Bacteroidaceae</taxon>
        <taxon>Bacteroides</taxon>
    </lineage>
</organism>
<evidence type="ECO:0000313" key="9">
    <source>
        <dbReference type="EMBL" id="KXT48623.1"/>
    </source>
</evidence>
<evidence type="ECO:0000313" key="10">
    <source>
        <dbReference type="Proteomes" id="UP000070319"/>
    </source>
</evidence>
<keyword evidence="5" id="KW-0822">Tryptophan biosynthesis</keyword>
<evidence type="ECO:0000256" key="4">
    <source>
        <dbReference type="ARBA" id="ARBA00022605"/>
    </source>
</evidence>
<evidence type="ECO:0000256" key="5">
    <source>
        <dbReference type="ARBA" id="ARBA00022822"/>
    </source>
</evidence>
<dbReference type="EMBL" id="LTDF01000098">
    <property type="protein sequence ID" value="KXT48623.1"/>
    <property type="molecule type" value="Genomic_DNA"/>
</dbReference>
<dbReference type="InterPro" id="IPR002028">
    <property type="entry name" value="Trp_synthase_suA"/>
</dbReference>
<comment type="pathway">
    <text evidence="1">Amino-acid biosynthesis; L-tryptophan biosynthesis; L-tryptophan from chorismate: step 5/5.</text>
</comment>
<accession>A0A139LAZ8</accession>
<dbReference type="InterPro" id="IPR013785">
    <property type="entry name" value="Aldolase_TIM"/>
</dbReference>
<evidence type="ECO:0000256" key="2">
    <source>
        <dbReference type="ARBA" id="ARBA00011270"/>
    </source>
</evidence>
<name>A0A139LAZ8_9BACE</name>
<dbReference type="GO" id="GO:0004834">
    <property type="term" value="F:tryptophan synthase activity"/>
    <property type="evidence" value="ECO:0007669"/>
    <property type="project" value="UniProtKB-EC"/>
</dbReference>
<evidence type="ECO:0000256" key="3">
    <source>
        <dbReference type="ARBA" id="ARBA00012043"/>
    </source>
</evidence>
<comment type="subunit">
    <text evidence="2">Tetramer of two alpha and two beta chains.</text>
</comment>
<dbReference type="Pfam" id="PF00290">
    <property type="entry name" value="Trp_syntA"/>
    <property type="match status" value="1"/>
</dbReference>
<dbReference type="GO" id="GO:0005829">
    <property type="term" value="C:cytosol"/>
    <property type="evidence" value="ECO:0007669"/>
    <property type="project" value="TreeGrafter"/>
</dbReference>
<protein>
    <recommendedName>
        <fullName evidence="3">tryptophan synthase</fullName>
        <ecNumber evidence="3">4.2.1.20</ecNumber>
    </recommendedName>
</protein>
<evidence type="ECO:0000256" key="7">
    <source>
        <dbReference type="ARBA" id="ARBA00023239"/>
    </source>
</evidence>
<dbReference type="Gene3D" id="3.20.20.70">
    <property type="entry name" value="Aldolase class I"/>
    <property type="match status" value="1"/>
</dbReference>
<keyword evidence="7" id="KW-0456">Lyase</keyword>
<sequence length="86" mass="9313">MVSSAATTGAQKDFDSQKQAYFKKIQDMHLRNPRMVGFGISNKQTFDAACANSSGAIIGSRFVTLLNEAEGDAEKAITQLKEGLKK</sequence>
<dbReference type="PATRIC" id="fig|329854.7.peg.2954"/>